<proteinExistence type="predicted"/>
<evidence type="ECO:0000313" key="2">
    <source>
        <dbReference type="EMBL" id="SMX41404.1"/>
    </source>
</evidence>
<name>A0A238KFW0_9RHOB</name>
<sequence>MRWLEPHAKAIAAFAVPPLAILALAVLVRGFSMPVVALSLIFGFWTSAFTAAAVWWVPNRVNGYSVSYIASMLIDRGIAPAGKPKRFDDG</sequence>
<dbReference type="RefSeq" id="WP_097804769.1">
    <property type="nucleotide sequence ID" value="NZ_FXYH01000007.1"/>
</dbReference>
<protein>
    <submittedName>
        <fullName evidence="2">Uncharacterized protein</fullName>
    </submittedName>
</protein>
<organism evidence="2 3">
    <name type="scientific">Pelagimonas varians</name>
    <dbReference type="NCBI Taxonomy" id="696760"/>
    <lineage>
        <taxon>Bacteria</taxon>
        <taxon>Pseudomonadati</taxon>
        <taxon>Pseudomonadota</taxon>
        <taxon>Alphaproteobacteria</taxon>
        <taxon>Rhodobacterales</taxon>
        <taxon>Roseobacteraceae</taxon>
        <taxon>Pelagimonas</taxon>
    </lineage>
</organism>
<dbReference type="EMBL" id="FXYH01000007">
    <property type="protein sequence ID" value="SMX41404.1"/>
    <property type="molecule type" value="Genomic_DNA"/>
</dbReference>
<evidence type="ECO:0000313" key="3">
    <source>
        <dbReference type="Proteomes" id="UP000220836"/>
    </source>
</evidence>
<keyword evidence="3" id="KW-1185">Reference proteome</keyword>
<accession>A0A238KFW0</accession>
<evidence type="ECO:0000256" key="1">
    <source>
        <dbReference type="SAM" id="Phobius"/>
    </source>
</evidence>
<dbReference type="Proteomes" id="UP000220836">
    <property type="component" value="Unassembled WGS sequence"/>
</dbReference>
<dbReference type="AlphaFoldDB" id="A0A238KFW0"/>
<keyword evidence="1" id="KW-0812">Transmembrane</keyword>
<keyword evidence="1" id="KW-0472">Membrane</keyword>
<reference evidence="2 3" key="1">
    <citation type="submission" date="2017-05" db="EMBL/GenBank/DDBJ databases">
        <authorList>
            <person name="Song R."/>
            <person name="Chenine A.L."/>
            <person name="Ruprecht R.M."/>
        </authorList>
    </citation>
    <scope>NUCLEOTIDE SEQUENCE [LARGE SCALE GENOMIC DNA]</scope>
    <source>
        <strain evidence="2 3">CECT 8663</strain>
    </source>
</reference>
<keyword evidence="1" id="KW-1133">Transmembrane helix</keyword>
<gene>
    <name evidence="2" type="ORF">PEV8663_02268</name>
</gene>
<feature type="transmembrane region" description="Helical" evidence="1">
    <location>
        <begin position="35"/>
        <end position="57"/>
    </location>
</feature>